<dbReference type="InterPro" id="IPR000233">
    <property type="entry name" value="Cadherin_Y-type_LIR"/>
</dbReference>
<dbReference type="GO" id="GO:0000902">
    <property type="term" value="P:cell morphogenesis"/>
    <property type="evidence" value="ECO:0007669"/>
    <property type="project" value="TreeGrafter"/>
</dbReference>
<evidence type="ECO:0000256" key="12">
    <source>
        <dbReference type="ARBA" id="ARBA00023180"/>
    </source>
</evidence>
<dbReference type="Pfam" id="PF01049">
    <property type="entry name" value="CADH_Y-type_LIR"/>
    <property type="match status" value="1"/>
</dbReference>
<feature type="domain" description="Cadherin" evidence="18">
    <location>
        <begin position="489"/>
        <end position="560"/>
    </location>
</feature>
<evidence type="ECO:0000256" key="9">
    <source>
        <dbReference type="ARBA" id="ARBA00022889"/>
    </source>
</evidence>
<proteinExistence type="predicted"/>
<dbReference type="GO" id="GO:0016339">
    <property type="term" value="P:calcium-dependent cell-cell adhesion via plasma membrane cell adhesion molecules"/>
    <property type="evidence" value="ECO:0007669"/>
    <property type="project" value="TreeGrafter"/>
</dbReference>
<dbReference type="AlphaFoldDB" id="A0A6P5LDS9"/>
<reference evidence="20" key="1">
    <citation type="submission" date="2025-08" db="UniProtKB">
        <authorList>
            <consortium name="RefSeq"/>
        </authorList>
    </citation>
    <scope>IDENTIFICATION</scope>
    <source>
        <tissue evidence="20">Spleen</tissue>
    </source>
</reference>
<evidence type="ECO:0000256" key="6">
    <source>
        <dbReference type="ARBA" id="ARBA00022729"/>
    </source>
</evidence>
<dbReference type="GO" id="GO:0045296">
    <property type="term" value="F:cadherin binding"/>
    <property type="evidence" value="ECO:0007669"/>
    <property type="project" value="TreeGrafter"/>
</dbReference>
<dbReference type="CDD" id="cd11304">
    <property type="entry name" value="Cadherin_repeat"/>
    <property type="match status" value="5"/>
</dbReference>
<keyword evidence="10" id="KW-1133">Transmembrane helix</keyword>
<keyword evidence="19" id="KW-1185">Reference proteome</keyword>
<dbReference type="SMART" id="SM00112">
    <property type="entry name" value="CA"/>
    <property type="match status" value="4"/>
</dbReference>
<evidence type="ECO:0000256" key="4">
    <source>
        <dbReference type="ARBA" id="ARBA00022692"/>
    </source>
</evidence>
<dbReference type="InterPro" id="IPR015919">
    <property type="entry name" value="Cadherin-like_sf"/>
</dbReference>
<comment type="subcellular location">
    <subcellularLocation>
        <location evidence="1 16">Cell membrane</location>
        <topology evidence="1 16">Single-pass type I membrane protein</topology>
    </subcellularLocation>
</comment>
<evidence type="ECO:0000256" key="8">
    <source>
        <dbReference type="ARBA" id="ARBA00022837"/>
    </source>
</evidence>
<dbReference type="GO" id="GO:0034332">
    <property type="term" value="P:adherens junction organization"/>
    <property type="evidence" value="ECO:0007669"/>
    <property type="project" value="TreeGrafter"/>
</dbReference>
<evidence type="ECO:0000256" key="17">
    <source>
        <dbReference type="SAM" id="SignalP"/>
    </source>
</evidence>
<dbReference type="FunFam" id="2.60.40.60:FF:000297">
    <property type="entry name" value="Cadherin 12"/>
    <property type="match status" value="1"/>
</dbReference>
<feature type="domain" description="Cadherin" evidence="18">
    <location>
        <begin position="270"/>
        <end position="384"/>
    </location>
</feature>
<feature type="domain" description="Cadherin" evidence="18">
    <location>
        <begin position="385"/>
        <end position="489"/>
    </location>
</feature>
<keyword evidence="5" id="KW-0479">Metal-binding</keyword>
<dbReference type="RefSeq" id="XP_020856197.1">
    <property type="nucleotide sequence ID" value="XM_021000538.1"/>
</dbReference>
<dbReference type="PROSITE" id="PS00232">
    <property type="entry name" value="CADHERIN_1"/>
    <property type="match status" value="1"/>
</dbReference>
<evidence type="ECO:0000256" key="14">
    <source>
        <dbReference type="ARBA" id="ARBA00069585"/>
    </source>
</evidence>
<dbReference type="Gene3D" id="2.60.40.60">
    <property type="entry name" value="Cadherins"/>
    <property type="match status" value="5"/>
</dbReference>
<evidence type="ECO:0000256" key="5">
    <source>
        <dbReference type="ARBA" id="ARBA00022723"/>
    </source>
</evidence>
<keyword evidence="6 17" id="KW-0732">Signal</keyword>
<evidence type="ECO:0000256" key="3">
    <source>
        <dbReference type="ARBA" id="ARBA00022685"/>
    </source>
</evidence>
<dbReference type="GO" id="GO:0007043">
    <property type="term" value="P:cell-cell junction assembly"/>
    <property type="evidence" value="ECO:0007669"/>
    <property type="project" value="TreeGrafter"/>
</dbReference>
<evidence type="ECO:0000256" key="11">
    <source>
        <dbReference type="ARBA" id="ARBA00023136"/>
    </source>
</evidence>
<dbReference type="GO" id="GO:0016477">
    <property type="term" value="P:cell migration"/>
    <property type="evidence" value="ECO:0007669"/>
    <property type="project" value="TreeGrafter"/>
</dbReference>
<keyword evidence="4 16" id="KW-0812">Transmembrane</keyword>
<evidence type="ECO:0000256" key="7">
    <source>
        <dbReference type="ARBA" id="ARBA00022737"/>
    </source>
</evidence>
<dbReference type="GO" id="GO:0005509">
    <property type="term" value="F:calcium ion binding"/>
    <property type="evidence" value="ECO:0007669"/>
    <property type="project" value="UniProtKB-UniRule"/>
</dbReference>
<protein>
    <recommendedName>
        <fullName evidence="14">Cadherin-12</fullName>
    </recommendedName>
</protein>
<dbReference type="CTD" id="1010"/>
<dbReference type="PROSITE" id="PS50268">
    <property type="entry name" value="CADHERIN_2"/>
    <property type="match status" value="5"/>
</dbReference>
<dbReference type="Pfam" id="PF00028">
    <property type="entry name" value="Cadherin"/>
    <property type="match status" value="4"/>
</dbReference>
<dbReference type="FunFam" id="2.60.40.60:FF:000097">
    <property type="entry name" value="cadherin-12 isoform X1"/>
    <property type="match status" value="1"/>
</dbReference>
<dbReference type="InterPro" id="IPR027397">
    <property type="entry name" value="Catenin-bd_sf"/>
</dbReference>
<dbReference type="GO" id="GO:0005912">
    <property type="term" value="C:adherens junction"/>
    <property type="evidence" value="ECO:0007669"/>
    <property type="project" value="TreeGrafter"/>
</dbReference>
<evidence type="ECO:0000259" key="18">
    <source>
        <dbReference type="PROSITE" id="PS50268"/>
    </source>
</evidence>
<dbReference type="Proteomes" id="UP000515140">
    <property type="component" value="Unplaced"/>
</dbReference>
<comment type="function">
    <text evidence="13">Cadherins are calcium-dependent cell adhesion proteins. They preferentially interact with themselves in a homophilic manner in connecting cells; cadherins may thus contribute to the sorting of heterogeneous cell types.</text>
</comment>
<dbReference type="SUPFAM" id="SSF49313">
    <property type="entry name" value="Cadherin-like"/>
    <property type="match status" value="5"/>
</dbReference>
<dbReference type="GO" id="GO:0016342">
    <property type="term" value="C:catenin complex"/>
    <property type="evidence" value="ECO:0007669"/>
    <property type="project" value="TreeGrafter"/>
</dbReference>
<dbReference type="GeneID" id="110217996"/>
<dbReference type="PRINTS" id="PR00205">
    <property type="entry name" value="CADHERIN"/>
</dbReference>
<organism evidence="19 20">
    <name type="scientific">Phascolarctos cinereus</name>
    <name type="common">Koala</name>
    <dbReference type="NCBI Taxonomy" id="38626"/>
    <lineage>
        <taxon>Eukaryota</taxon>
        <taxon>Metazoa</taxon>
        <taxon>Chordata</taxon>
        <taxon>Craniata</taxon>
        <taxon>Vertebrata</taxon>
        <taxon>Euteleostomi</taxon>
        <taxon>Mammalia</taxon>
        <taxon>Metatheria</taxon>
        <taxon>Diprotodontia</taxon>
        <taxon>Phascolarctidae</taxon>
        <taxon>Phascolarctos</taxon>
    </lineage>
</organism>
<keyword evidence="11" id="KW-0472">Membrane</keyword>
<dbReference type="FunFam" id="2.60.40.60:FF:000012">
    <property type="entry name" value="Cadherin 24"/>
    <property type="match status" value="1"/>
</dbReference>
<keyword evidence="12" id="KW-0325">Glycoprotein</keyword>
<dbReference type="Gene3D" id="4.10.900.10">
    <property type="entry name" value="TCF3-CBD (Catenin binding domain)"/>
    <property type="match status" value="1"/>
</dbReference>
<dbReference type="PANTHER" id="PTHR24027">
    <property type="entry name" value="CADHERIN-23"/>
    <property type="match status" value="1"/>
</dbReference>
<evidence type="ECO:0000313" key="19">
    <source>
        <dbReference type="Proteomes" id="UP000515140"/>
    </source>
</evidence>
<dbReference type="PANTHER" id="PTHR24027:SF96">
    <property type="entry name" value="CADHERIN-12"/>
    <property type="match status" value="1"/>
</dbReference>
<feature type="domain" description="Cadherin" evidence="18">
    <location>
        <begin position="161"/>
        <end position="269"/>
    </location>
</feature>
<dbReference type="FunFam" id="2.60.40.60:FF:000009">
    <property type="entry name" value="Cadherin 24"/>
    <property type="match status" value="1"/>
</dbReference>
<accession>A0A6P5LDS9</accession>
<name>A0A6P5LDS9_PHACI</name>
<evidence type="ECO:0000256" key="13">
    <source>
        <dbReference type="ARBA" id="ARBA00037319"/>
    </source>
</evidence>
<keyword evidence="7" id="KW-0677">Repeat</keyword>
<dbReference type="GO" id="GO:0044331">
    <property type="term" value="P:cell-cell adhesion mediated by cadherin"/>
    <property type="evidence" value="ECO:0007669"/>
    <property type="project" value="TreeGrafter"/>
</dbReference>
<sequence length="710" mass="79069">MLTRNCLSLLLWVLFDGGLLTPLQSQPQQTLATESRKNVFIMPGRQSPAQRVKRGWVWNQFFVLEEYMGSEPQYVGKLHSDLDKGVGSVKYTLSGDGAGTVFTIDETTGDIHAIRSLDREEKPFYTLRAQAVDIHTRKPLEPESEFIIKVQDINDNEPKFLDGPYVASVPEMSPVGAYVLQVKATDADDPTYGNSARVVYSILQGQPYFSIDPKTGVIRTALPNMDREVKEQYQVLIQAKDMGGQLGGLAGTTTVNITLTDVNDNPPRFPKSIFHLKVPESSVVGSAIGRIRAVDPDFGKNAEIEYNIVPGDGGNLFDIVTDEDTQEGVIKLKKPLDFETKKAYTFKVEASNLHLDHRFHSVGPFKDTATVKINVLDVDEPPVFSKPLYTMEVYEDTPVGTIIGAVTAQDLDVGSSAIRYFIDWKSDGDSYFTIDGTEGTIATNELLDRESTPQYNFSIIASKISNPSLTSKVNVLINVLDVNEFPPEISVPYETAVCENAKPGQVIQIISAADRDLSPAGQQFSFRLSPEAAIKPNFTVRDYRTIVVLYVALRRQKKKDTLMTSKEDIRDNVIHYDDEGGGEEDTQAFDIGALRNPKVIEDNKIRRDIKPDTLCLPRQRPPVEDNTDIRDFINQRLQENDVDPTAPPYDSLATYAYEGDGSVAESLSSIDSRTTEADQDYDYLADWGPRFKVLADMFGEEESYNSDKVT</sequence>
<dbReference type="InterPro" id="IPR002126">
    <property type="entry name" value="Cadherin-like_dom"/>
</dbReference>
<dbReference type="GO" id="GO:0007156">
    <property type="term" value="P:homophilic cell adhesion via plasma membrane adhesion molecules"/>
    <property type="evidence" value="ECO:0007669"/>
    <property type="project" value="InterPro"/>
</dbReference>
<dbReference type="InterPro" id="IPR039808">
    <property type="entry name" value="Cadherin"/>
</dbReference>
<dbReference type="GO" id="GO:0008013">
    <property type="term" value="F:beta-catenin binding"/>
    <property type="evidence" value="ECO:0007669"/>
    <property type="project" value="TreeGrafter"/>
</dbReference>
<keyword evidence="3" id="KW-0165">Cleavage on pair of basic residues</keyword>
<evidence type="ECO:0000256" key="15">
    <source>
        <dbReference type="PROSITE-ProRule" id="PRU00043"/>
    </source>
</evidence>
<feature type="signal peptide" evidence="17">
    <location>
        <begin position="1"/>
        <end position="25"/>
    </location>
</feature>
<keyword evidence="9 16" id="KW-0130">Cell adhesion</keyword>
<evidence type="ECO:0000256" key="2">
    <source>
        <dbReference type="ARBA" id="ARBA00022475"/>
    </source>
</evidence>
<keyword evidence="2" id="KW-1003">Cell membrane</keyword>
<evidence type="ECO:0000256" key="1">
    <source>
        <dbReference type="ARBA" id="ARBA00004251"/>
    </source>
</evidence>
<evidence type="ECO:0000256" key="10">
    <source>
        <dbReference type="ARBA" id="ARBA00022989"/>
    </source>
</evidence>
<evidence type="ECO:0000256" key="16">
    <source>
        <dbReference type="RuleBase" id="RU003318"/>
    </source>
</evidence>
<feature type="domain" description="Cadherin" evidence="18">
    <location>
        <begin position="80"/>
        <end position="160"/>
    </location>
</feature>
<evidence type="ECO:0000313" key="20">
    <source>
        <dbReference type="RefSeq" id="XP_020856197.1"/>
    </source>
</evidence>
<dbReference type="InterPro" id="IPR020894">
    <property type="entry name" value="Cadherin_CS"/>
</dbReference>
<feature type="chain" id="PRO_5027922942" description="Cadherin-12" evidence="17">
    <location>
        <begin position="26"/>
        <end position="710"/>
    </location>
</feature>
<gene>
    <name evidence="20" type="primary">CDH12</name>
</gene>
<dbReference type="FunFam" id="4.10.900.10:FF:000001">
    <property type="entry name" value="Cadherin 2"/>
    <property type="match status" value="1"/>
</dbReference>
<keyword evidence="8 15" id="KW-0106">Calcium</keyword>